<feature type="binding site" evidence="3">
    <location>
        <position position="351"/>
    </location>
    <ligand>
        <name>CTP</name>
        <dbReference type="ChEBI" id="CHEBI:37563"/>
    </ligand>
</feature>
<evidence type="ECO:0000256" key="1">
    <source>
        <dbReference type="ARBA" id="ARBA00022793"/>
    </source>
</evidence>
<keyword evidence="2 3" id="KW-0456">Lyase</keyword>
<protein>
    <recommendedName>
        <fullName evidence="3">Coenzyme A biosynthesis bifunctional protein CoaBC</fullName>
    </recommendedName>
    <alternativeName>
        <fullName evidence="3">DNA/pantothenate metabolism flavoprotein</fullName>
    </alternativeName>
    <alternativeName>
        <fullName evidence="3">Phosphopantothenoylcysteine synthetase/decarboxylase</fullName>
        <shortName evidence="3">PPCS-PPCDC</shortName>
    </alternativeName>
    <domain>
        <recommendedName>
            <fullName evidence="3">Phosphopantothenoylcysteine decarboxylase</fullName>
            <shortName evidence="3">PPC decarboxylase</shortName>
            <shortName evidence="3">PPC-DC</shortName>
            <ecNumber evidence="3">4.1.1.36</ecNumber>
        </recommendedName>
        <alternativeName>
            <fullName evidence="3">CoaC</fullName>
        </alternativeName>
    </domain>
    <domain>
        <recommendedName>
            <fullName evidence="3">Phosphopantothenate--cysteine ligase</fullName>
            <ecNumber evidence="3">6.3.2.5</ecNumber>
        </recommendedName>
        <alternativeName>
            <fullName evidence="3">CoaB</fullName>
        </alternativeName>
        <alternativeName>
            <fullName evidence="3">Phosphopantothenoylcysteine synthetase</fullName>
            <shortName evidence="3">PPC synthetase</shortName>
            <shortName evidence="3">PPC-S</shortName>
        </alternativeName>
    </domain>
</protein>
<comment type="cofactor">
    <cofactor evidence="3">
        <name>FMN</name>
        <dbReference type="ChEBI" id="CHEBI:58210"/>
    </cofactor>
    <text evidence="3">Binds 1 FMN per subunit.</text>
</comment>
<dbReference type="EMBL" id="SMBX01000002">
    <property type="protein sequence ID" value="TCV01652.1"/>
    <property type="molecule type" value="Genomic_DNA"/>
</dbReference>
<dbReference type="HAMAP" id="MF_02225">
    <property type="entry name" value="CoaBC"/>
    <property type="match status" value="1"/>
</dbReference>
<evidence type="ECO:0000256" key="2">
    <source>
        <dbReference type="ARBA" id="ARBA00023239"/>
    </source>
</evidence>
<evidence type="ECO:0000313" key="7">
    <source>
        <dbReference type="EMBL" id="TCV01652.1"/>
    </source>
</evidence>
<feature type="region of interest" description="Phosphopantothenate--cysteine ligase" evidence="3">
    <location>
        <begin position="198"/>
        <end position="416"/>
    </location>
</feature>
<comment type="function">
    <text evidence="3">Catalyzes two sequential steps in the biosynthesis of coenzyme A. In the first step cysteine is conjugated to 4'-phosphopantothenate to form 4-phosphopantothenoylcysteine. In the second step the latter compound is decarboxylated to form 4'-phosphopantotheine.</text>
</comment>
<keyword evidence="3 4" id="KW-0436">Ligase</keyword>
<evidence type="ECO:0000256" key="4">
    <source>
        <dbReference type="RuleBase" id="RU364078"/>
    </source>
</evidence>
<evidence type="ECO:0000259" key="5">
    <source>
        <dbReference type="Pfam" id="PF02441"/>
    </source>
</evidence>
<dbReference type="GO" id="GO:0004632">
    <property type="term" value="F:phosphopantothenate--cysteine ligase activity"/>
    <property type="evidence" value="ECO:0007669"/>
    <property type="project" value="UniProtKB-UniRule"/>
</dbReference>
<dbReference type="PANTHER" id="PTHR14359:SF6">
    <property type="entry name" value="PHOSPHOPANTOTHENOYLCYSTEINE DECARBOXYLASE"/>
    <property type="match status" value="1"/>
</dbReference>
<dbReference type="InterPro" id="IPR007085">
    <property type="entry name" value="DNA/pantothenate-metab_flavo_C"/>
</dbReference>
<sequence>MKQVTSIPDLAGKRIVLGLTGGIACYKSAEFLRRAQDHGAVVDVVMTPAATHFITPTTMQALSGNPVFIDTDDGRVSNSMAHINLGRSADAILIAPASADFIAKLAHGMADDLLSTLCLARGQCPLLVAPAMNREMWAHPATQRNVAQLRADGVVILGPGSGSQACGETGDGRMLEPHELLSDLIDHFQPKHLAGKRVLITAGPTSEAIDPVRVITNRSSGKTGYAIAQAAREAGAQVVLVSGPTSLPCPRHVLRIDTESAIDMHAIVMNEATQADIFISVAAVADWHVINSSQQKLKKTEQGQGLPELQFAPNPDILAEVARLSDGPWCVGFAAETENLHEHAEAKRKRKGIPLLVGNLAQHAMNADTTQFVLFDDKGHQALPAQPKLSAARELILAIAQRHSSIQAKSQGTHRK</sequence>
<gene>
    <name evidence="3" type="primary">coaBC</name>
    <name evidence="7" type="ORF">EV686_102365</name>
</gene>
<dbReference type="NCBIfam" id="TIGR00521">
    <property type="entry name" value="coaBC_dfp"/>
    <property type="match status" value="1"/>
</dbReference>
<feature type="domain" description="DNA/pantothenate metabolism flavoprotein C-terminal" evidence="6">
    <location>
        <begin position="193"/>
        <end position="401"/>
    </location>
</feature>
<dbReference type="InterPro" id="IPR036551">
    <property type="entry name" value="Flavin_trans-like"/>
</dbReference>
<dbReference type="PANTHER" id="PTHR14359">
    <property type="entry name" value="HOMO-OLIGOMERIC FLAVIN CONTAINING CYS DECARBOXYLASE FAMILY"/>
    <property type="match status" value="1"/>
</dbReference>
<dbReference type="EC" id="4.1.1.36" evidence="3"/>
<dbReference type="GO" id="GO:0046872">
    <property type="term" value="F:metal ion binding"/>
    <property type="evidence" value="ECO:0007669"/>
    <property type="project" value="UniProtKB-KW"/>
</dbReference>
<accession>A0A4R3VD97</accession>
<dbReference type="GO" id="GO:0071513">
    <property type="term" value="C:phosphopantothenoylcysteine decarboxylase complex"/>
    <property type="evidence" value="ECO:0007669"/>
    <property type="project" value="TreeGrafter"/>
</dbReference>
<keyword evidence="3 4" id="KW-0288">FMN</keyword>
<evidence type="ECO:0000313" key="8">
    <source>
        <dbReference type="Proteomes" id="UP000294692"/>
    </source>
</evidence>
<keyword evidence="3" id="KW-0460">Magnesium</keyword>
<dbReference type="InterPro" id="IPR005252">
    <property type="entry name" value="CoaBC"/>
</dbReference>
<dbReference type="Gene3D" id="3.40.50.10300">
    <property type="entry name" value="CoaB-like"/>
    <property type="match status" value="1"/>
</dbReference>
<dbReference type="Pfam" id="PF02441">
    <property type="entry name" value="Flavoprotein"/>
    <property type="match status" value="1"/>
</dbReference>
<dbReference type="GO" id="GO:0015941">
    <property type="term" value="P:pantothenate catabolic process"/>
    <property type="evidence" value="ECO:0007669"/>
    <property type="project" value="InterPro"/>
</dbReference>
<feature type="binding site" evidence="3">
    <location>
        <begin position="315"/>
        <end position="318"/>
    </location>
    <ligand>
        <name>CTP</name>
        <dbReference type="ChEBI" id="CHEBI:37563"/>
    </ligand>
</feature>
<feature type="binding site" evidence="3">
    <location>
        <position position="286"/>
    </location>
    <ligand>
        <name>CTP</name>
        <dbReference type="ChEBI" id="CHEBI:37563"/>
    </ligand>
</feature>
<feature type="binding site" evidence="3">
    <location>
        <position position="296"/>
    </location>
    <ligand>
        <name>CTP</name>
        <dbReference type="ChEBI" id="CHEBI:37563"/>
    </ligand>
</feature>
<dbReference type="SUPFAM" id="SSF52507">
    <property type="entry name" value="Homo-oligomeric flavin-containing Cys decarboxylases, HFCD"/>
    <property type="match status" value="1"/>
</dbReference>
<dbReference type="SUPFAM" id="SSF102645">
    <property type="entry name" value="CoaB-like"/>
    <property type="match status" value="1"/>
</dbReference>
<dbReference type="PROSITE" id="PS51257">
    <property type="entry name" value="PROKAR_LIPOPROTEIN"/>
    <property type="match status" value="1"/>
</dbReference>
<proteinExistence type="inferred from homology"/>
<feature type="domain" description="Flavoprotein" evidence="5">
    <location>
        <begin position="13"/>
        <end position="187"/>
    </location>
</feature>
<dbReference type="UniPathway" id="UPA00241">
    <property type="reaction ID" value="UER00353"/>
</dbReference>
<feature type="binding site" evidence="3">
    <location>
        <position position="333"/>
    </location>
    <ligand>
        <name>CTP</name>
        <dbReference type="ChEBI" id="CHEBI:37563"/>
    </ligand>
</feature>
<name>A0A4R3VD97_9BURK</name>
<dbReference type="Gene3D" id="3.40.50.1950">
    <property type="entry name" value="Flavin prenyltransferase-like"/>
    <property type="match status" value="1"/>
</dbReference>
<dbReference type="EC" id="6.3.2.5" evidence="3"/>
<comment type="pathway">
    <text evidence="3 4">Cofactor biosynthesis; coenzyme A biosynthesis; CoA from (R)-pantothenate: step 2/5.</text>
</comment>
<comment type="catalytic activity">
    <reaction evidence="3 4">
        <text>(R)-4'-phosphopantothenate + L-cysteine + CTP = N-[(R)-4-phosphopantothenoyl]-L-cysteine + CMP + diphosphate + H(+)</text>
        <dbReference type="Rhea" id="RHEA:19397"/>
        <dbReference type="ChEBI" id="CHEBI:10986"/>
        <dbReference type="ChEBI" id="CHEBI:15378"/>
        <dbReference type="ChEBI" id="CHEBI:33019"/>
        <dbReference type="ChEBI" id="CHEBI:35235"/>
        <dbReference type="ChEBI" id="CHEBI:37563"/>
        <dbReference type="ChEBI" id="CHEBI:59458"/>
        <dbReference type="ChEBI" id="CHEBI:60377"/>
        <dbReference type="EC" id="6.3.2.5"/>
    </reaction>
</comment>
<comment type="function">
    <text evidence="4">Catalyzes two steps in the biosynthesis of coenzyme A. In the first step cysteine is conjugated to 4'-phosphopantothenate to form 4-phosphopantothenoylcysteine, in the latter compound is decarboxylated to form 4'-phosphopantotheine.</text>
</comment>
<dbReference type="GO" id="GO:0010181">
    <property type="term" value="F:FMN binding"/>
    <property type="evidence" value="ECO:0007669"/>
    <property type="project" value="UniProtKB-UniRule"/>
</dbReference>
<dbReference type="AlphaFoldDB" id="A0A4R3VD97"/>
<reference evidence="7 8" key="1">
    <citation type="submission" date="2019-03" db="EMBL/GenBank/DDBJ databases">
        <title>Genomic Encyclopedia of Type Strains, Phase IV (KMG-IV): sequencing the most valuable type-strain genomes for metagenomic binning, comparative biology and taxonomic classification.</title>
        <authorList>
            <person name="Goeker M."/>
        </authorList>
    </citation>
    <scope>NUCLEOTIDE SEQUENCE [LARGE SCALE GENOMIC DNA]</scope>
    <source>
        <strain evidence="7 8">DSM 100048</strain>
    </source>
</reference>
<feature type="region of interest" description="Phosphopantothenoylcysteine decarboxylase" evidence="3">
    <location>
        <begin position="1"/>
        <end position="197"/>
    </location>
</feature>
<dbReference type="Proteomes" id="UP000294692">
    <property type="component" value="Unassembled WGS sequence"/>
</dbReference>
<keyword evidence="3" id="KW-0479">Metal-binding</keyword>
<evidence type="ECO:0000256" key="3">
    <source>
        <dbReference type="HAMAP-Rule" id="MF_02225"/>
    </source>
</evidence>
<organism evidence="7 8">
    <name type="scientific">Paracandidimonas soli</name>
    <dbReference type="NCBI Taxonomy" id="1917182"/>
    <lineage>
        <taxon>Bacteria</taxon>
        <taxon>Pseudomonadati</taxon>
        <taxon>Pseudomonadota</taxon>
        <taxon>Betaproteobacteria</taxon>
        <taxon>Burkholderiales</taxon>
        <taxon>Alcaligenaceae</taxon>
        <taxon>Paracandidimonas</taxon>
    </lineage>
</organism>
<keyword evidence="8" id="KW-1185">Reference proteome</keyword>
<comment type="catalytic activity">
    <reaction evidence="3 4">
        <text>N-[(R)-4-phosphopantothenoyl]-L-cysteine + H(+) = (R)-4'-phosphopantetheine + CO2</text>
        <dbReference type="Rhea" id="RHEA:16793"/>
        <dbReference type="ChEBI" id="CHEBI:15378"/>
        <dbReference type="ChEBI" id="CHEBI:16526"/>
        <dbReference type="ChEBI" id="CHEBI:59458"/>
        <dbReference type="ChEBI" id="CHEBI:61723"/>
        <dbReference type="EC" id="4.1.1.36"/>
    </reaction>
</comment>
<comment type="cofactor">
    <cofactor evidence="3">
        <name>Mg(2+)</name>
        <dbReference type="ChEBI" id="CHEBI:18420"/>
    </cofactor>
</comment>
<dbReference type="Pfam" id="PF04127">
    <property type="entry name" value="DFP"/>
    <property type="match status" value="1"/>
</dbReference>
<dbReference type="InterPro" id="IPR003382">
    <property type="entry name" value="Flavoprotein"/>
</dbReference>
<feature type="binding site" evidence="3">
    <location>
        <position position="347"/>
    </location>
    <ligand>
        <name>CTP</name>
        <dbReference type="ChEBI" id="CHEBI:37563"/>
    </ligand>
</feature>
<feature type="active site" description="Proton donor" evidence="3">
    <location>
        <position position="166"/>
    </location>
</feature>
<dbReference type="GO" id="GO:0015937">
    <property type="term" value="P:coenzyme A biosynthetic process"/>
    <property type="evidence" value="ECO:0007669"/>
    <property type="project" value="UniProtKB-UniRule"/>
</dbReference>
<comment type="caution">
    <text evidence="3">Lacks conserved residue(s) required for the propagation of feature annotation.</text>
</comment>
<keyword evidence="3" id="KW-0511">Multifunctional enzyme</keyword>
<keyword evidence="3 4" id="KW-0285">Flavoprotein</keyword>
<comment type="similarity">
    <text evidence="3 4">In the N-terminal section; belongs to the HFCD (homo-oligomeric flavin containing Cys decarboxylase) superfamily.</text>
</comment>
<dbReference type="GO" id="GO:0004633">
    <property type="term" value="F:phosphopantothenoylcysteine decarboxylase activity"/>
    <property type="evidence" value="ECO:0007669"/>
    <property type="project" value="UniProtKB-UniRule"/>
</dbReference>
<comment type="pathway">
    <text evidence="3 4">Cofactor biosynthesis; coenzyme A biosynthesis; CoA from (R)-pantothenate: step 3/5.</text>
</comment>
<evidence type="ECO:0000259" key="6">
    <source>
        <dbReference type="Pfam" id="PF04127"/>
    </source>
</evidence>
<comment type="caution">
    <text evidence="7">The sequence shown here is derived from an EMBL/GenBank/DDBJ whole genome shotgun (WGS) entry which is preliminary data.</text>
</comment>
<keyword evidence="1 3" id="KW-0210">Decarboxylase</keyword>
<comment type="similarity">
    <text evidence="3 4">In the C-terminal section; belongs to the PPC synthetase family.</text>
</comment>
<dbReference type="InterPro" id="IPR035929">
    <property type="entry name" value="CoaB-like_sf"/>
</dbReference>